<dbReference type="EMBL" id="CAJOBZ010000064">
    <property type="protein sequence ID" value="CAF4935497.1"/>
    <property type="molecule type" value="Genomic_DNA"/>
</dbReference>
<comment type="caution">
    <text evidence="2">The sequence shown here is derived from an EMBL/GenBank/DDBJ whole genome shotgun (WGS) entry which is preliminary data.</text>
</comment>
<dbReference type="Proteomes" id="UP000663880">
    <property type="component" value="Unassembled WGS sequence"/>
</dbReference>
<protein>
    <submittedName>
        <fullName evidence="2">Uncharacterized protein</fullName>
    </submittedName>
</protein>
<feature type="region of interest" description="Disordered" evidence="1">
    <location>
        <begin position="1"/>
        <end position="23"/>
    </location>
</feature>
<feature type="compositionally biased region" description="Polar residues" evidence="1">
    <location>
        <begin position="1"/>
        <end position="13"/>
    </location>
</feature>
<name>A0A821X3A7_9NEOP</name>
<organism evidence="2 3">
    <name type="scientific">Pieris macdunnoughi</name>
    <dbReference type="NCBI Taxonomy" id="345717"/>
    <lineage>
        <taxon>Eukaryota</taxon>
        <taxon>Metazoa</taxon>
        <taxon>Ecdysozoa</taxon>
        <taxon>Arthropoda</taxon>
        <taxon>Hexapoda</taxon>
        <taxon>Insecta</taxon>
        <taxon>Pterygota</taxon>
        <taxon>Neoptera</taxon>
        <taxon>Endopterygota</taxon>
        <taxon>Lepidoptera</taxon>
        <taxon>Glossata</taxon>
        <taxon>Ditrysia</taxon>
        <taxon>Papilionoidea</taxon>
        <taxon>Pieridae</taxon>
        <taxon>Pierinae</taxon>
        <taxon>Pieris</taxon>
    </lineage>
</organism>
<dbReference type="AlphaFoldDB" id="A0A821X3A7"/>
<evidence type="ECO:0000313" key="3">
    <source>
        <dbReference type="Proteomes" id="UP000663880"/>
    </source>
</evidence>
<accession>A0A821X3A7</accession>
<feature type="region of interest" description="Disordered" evidence="1">
    <location>
        <begin position="35"/>
        <end position="71"/>
    </location>
</feature>
<sequence>MTTSKPNISSQTKGPDPSRWRLGARTRLQPLVFLAGPPSGYRGSHPVWFDRADARPMPPRGCASSPTDKHD</sequence>
<reference evidence="2" key="1">
    <citation type="submission" date="2021-02" db="EMBL/GenBank/DDBJ databases">
        <authorList>
            <person name="Steward A R."/>
        </authorList>
    </citation>
    <scope>NUCLEOTIDE SEQUENCE</scope>
</reference>
<evidence type="ECO:0000313" key="2">
    <source>
        <dbReference type="EMBL" id="CAF4935497.1"/>
    </source>
</evidence>
<evidence type="ECO:0000256" key="1">
    <source>
        <dbReference type="SAM" id="MobiDB-lite"/>
    </source>
</evidence>
<keyword evidence="3" id="KW-1185">Reference proteome</keyword>
<proteinExistence type="predicted"/>
<gene>
    <name evidence="2" type="ORF">PMACD_LOCUS14228</name>
</gene>